<keyword evidence="1 2" id="KW-0732">Signal</keyword>
<evidence type="ECO:0000313" key="4">
    <source>
        <dbReference type="Proteomes" id="UP000193006"/>
    </source>
</evidence>
<dbReference type="Gene3D" id="3.40.190.170">
    <property type="entry name" value="Bacterial extracellular solute-binding protein, family 7"/>
    <property type="match status" value="1"/>
</dbReference>
<evidence type="ECO:0000256" key="1">
    <source>
        <dbReference type="ARBA" id="ARBA00022729"/>
    </source>
</evidence>
<dbReference type="Proteomes" id="UP000193006">
    <property type="component" value="Chromosome"/>
</dbReference>
<proteinExistence type="predicted"/>
<organism evidence="3 4">
    <name type="scientific">Halalkalibacter krulwichiae</name>
    <dbReference type="NCBI Taxonomy" id="199441"/>
    <lineage>
        <taxon>Bacteria</taxon>
        <taxon>Bacillati</taxon>
        <taxon>Bacillota</taxon>
        <taxon>Bacilli</taxon>
        <taxon>Bacillales</taxon>
        <taxon>Bacillaceae</taxon>
        <taxon>Halalkalibacter</taxon>
    </lineage>
</organism>
<name>A0A1X9M970_9BACI</name>
<evidence type="ECO:0000313" key="3">
    <source>
        <dbReference type="EMBL" id="ARK29937.1"/>
    </source>
</evidence>
<keyword evidence="4" id="KW-1185">Reference proteome</keyword>
<dbReference type="PANTHER" id="PTHR33376">
    <property type="match status" value="1"/>
</dbReference>
<dbReference type="GO" id="GO:0055085">
    <property type="term" value="P:transmembrane transport"/>
    <property type="evidence" value="ECO:0007669"/>
    <property type="project" value="InterPro"/>
</dbReference>
<dbReference type="NCBIfam" id="NF037995">
    <property type="entry name" value="TRAP_S1"/>
    <property type="match status" value="1"/>
</dbReference>
<feature type="chain" id="PRO_5038464070" evidence="2">
    <location>
        <begin position="24"/>
        <end position="355"/>
    </location>
</feature>
<feature type="signal peptide" evidence="2">
    <location>
        <begin position="1"/>
        <end position="23"/>
    </location>
</feature>
<accession>A0A1X9M970</accession>
<protein>
    <submittedName>
        <fullName evidence="3">Lactate-binding periplasmic protein</fullName>
    </submittedName>
</protein>
<gene>
    <name evidence="3" type="ORF">BkAM31D_08705</name>
</gene>
<dbReference type="InterPro" id="IPR038404">
    <property type="entry name" value="TRAP_DctP_sf"/>
</dbReference>
<evidence type="ECO:0000256" key="2">
    <source>
        <dbReference type="SAM" id="SignalP"/>
    </source>
</evidence>
<reference evidence="3 4" key="1">
    <citation type="submission" date="2017-04" db="EMBL/GenBank/DDBJ databases">
        <title>Bacillus krulwichiae AM31D Genome sequencing and assembly.</title>
        <authorList>
            <person name="Krulwich T.A."/>
            <person name="Anastor L."/>
            <person name="Ehrlich R."/>
            <person name="Ehrlich G.D."/>
            <person name="Janto B."/>
        </authorList>
    </citation>
    <scope>NUCLEOTIDE SEQUENCE [LARGE SCALE GENOMIC DNA]</scope>
    <source>
        <strain evidence="3 4">AM31D</strain>
    </source>
</reference>
<dbReference type="PANTHER" id="PTHR33376:SF15">
    <property type="entry name" value="BLL6794 PROTEIN"/>
    <property type="match status" value="1"/>
</dbReference>
<dbReference type="STRING" id="199441.BkAM31D_08705"/>
<dbReference type="InterPro" id="IPR018389">
    <property type="entry name" value="DctP_fam"/>
</dbReference>
<dbReference type="PROSITE" id="PS51257">
    <property type="entry name" value="PROKAR_LIPOPROTEIN"/>
    <property type="match status" value="1"/>
</dbReference>
<dbReference type="EMBL" id="CP020814">
    <property type="protein sequence ID" value="ARK29937.1"/>
    <property type="molecule type" value="Genomic_DNA"/>
</dbReference>
<dbReference type="KEGG" id="bkw:BkAM31D_08705"/>
<sequence length="355" mass="39169" precursor="true">MKAKKGLLSLAITTVLSMGVLLAGCGDSTSTTGSDEGAQGTVDLSYGTYISSGHYQGKLDQQMFERIEEQTEGTLAVNKFFDGTLVNSREWYQEVLRGSAEIVQAAVGSEKDRFPLEYSVGLFNYGITDLGHLLEFTRELVEQTPELAEEYEEVVPLNRMSAGQSWIHTVSKPVRSVEDFRGMNIKVADEASVELVRALGANPINLPISETYSALEKGTIDGVVTGADPLRTFNFAEVTKYSTRLPYATPWQNSKMMNKEVFNNLSSEQQKVLIENARWWEEQLIVELEKEVQAGVDLAIEEGNEIIDLSEDVTNEILAVMEENAKAAAEALDAKGLNGTELFNNARLIADKFTD</sequence>
<dbReference type="AlphaFoldDB" id="A0A1X9M970"/>
<dbReference type="RefSeq" id="WP_066152180.1">
    <property type="nucleotide sequence ID" value="NZ_CP020814.1"/>
</dbReference>
<dbReference type="Pfam" id="PF03480">
    <property type="entry name" value="DctP"/>
    <property type="match status" value="1"/>
</dbReference>